<feature type="chain" id="PRO_5020695279" description="UPAR/Ly6 domain-containing protein" evidence="1">
    <location>
        <begin position="19"/>
        <end position="115"/>
    </location>
</feature>
<dbReference type="Proteomes" id="UP000298663">
    <property type="component" value="Unassembled WGS sequence"/>
</dbReference>
<feature type="signal peptide" evidence="1">
    <location>
        <begin position="1"/>
        <end position="18"/>
    </location>
</feature>
<keyword evidence="1" id="KW-0732">Signal</keyword>
<evidence type="ECO:0008006" key="4">
    <source>
        <dbReference type="Google" id="ProtNLM"/>
    </source>
</evidence>
<sequence length="115" mass="12544">MASKSLFLLILFVSVVFTFKCYQQTADGKRSEKDCSKNGWCAKIIRKQNDDGKEETIEGCGVFCAEKGYGNNVFNDSTLTEATFCCNWNLCNGNGPMALKLALGGISLVIALVLL</sequence>
<name>A0A4U5PGR9_STECR</name>
<comment type="caution">
    <text evidence="2">The sequence shown here is derived from an EMBL/GenBank/DDBJ whole genome shotgun (WGS) entry which is preliminary data.</text>
</comment>
<dbReference type="EMBL" id="AZBU02000002">
    <property type="protein sequence ID" value="TKR95802.1"/>
    <property type="molecule type" value="Genomic_DNA"/>
</dbReference>
<dbReference type="CDD" id="cd00117">
    <property type="entry name" value="TFP"/>
    <property type="match status" value="1"/>
</dbReference>
<dbReference type="SUPFAM" id="SSF57302">
    <property type="entry name" value="Snake toxin-like"/>
    <property type="match status" value="1"/>
</dbReference>
<accession>A0A4U5PGR9</accession>
<evidence type="ECO:0000313" key="2">
    <source>
        <dbReference type="EMBL" id="TKR95802.1"/>
    </source>
</evidence>
<dbReference type="InterPro" id="IPR045860">
    <property type="entry name" value="Snake_toxin-like_sf"/>
</dbReference>
<gene>
    <name evidence="2" type="ORF">L596_009923</name>
</gene>
<evidence type="ECO:0000256" key="1">
    <source>
        <dbReference type="SAM" id="SignalP"/>
    </source>
</evidence>
<reference evidence="2 3" key="1">
    <citation type="journal article" date="2015" name="Genome Biol.">
        <title>Comparative genomics of Steinernema reveals deeply conserved gene regulatory networks.</title>
        <authorList>
            <person name="Dillman A.R."/>
            <person name="Macchietto M."/>
            <person name="Porter C.F."/>
            <person name="Rogers A."/>
            <person name="Williams B."/>
            <person name="Antoshechkin I."/>
            <person name="Lee M.M."/>
            <person name="Goodwin Z."/>
            <person name="Lu X."/>
            <person name="Lewis E.E."/>
            <person name="Goodrich-Blair H."/>
            <person name="Stock S.P."/>
            <person name="Adams B.J."/>
            <person name="Sternberg P.W."/>
            <person name="Mortazavi A."/>
        </authorList>
    </citation>
    <scope>NUCLEOTIDE SEQUENCE [LARGE SCALE GENOMIC DNA]</scope>
    <source>
        <strain evidence="2 3">ALL</strain>
    </source>
</reference>
<reference evidence="2 3" key="2">
    <citation type="journal article" date="2019" name="G3 (Bethesda)">
        <title>Hybrid Assembly of the Genome of the Entomopathogenic Nematode Steinernema carpocapsae Identifies the X-Chromosome.</title>
        <authorList>
            <person name="Serra L."/>
            <person name="Macchietto M."/>
            <person name="Macias-Munoz A."/>
            <person name="McGill C.J."/>
            <person name="Rodriguez I.M."/>
            <person name="Rodriguez B."/>
            <person name="Murad R."/>
            <person name="Mortazavi A."/>
        </authorList>
    </citation>
    <scope>NUCLEOTIDE SEQUENCE [LARGE SCALE GENOMIC DNA]</scope>
    <source>
        <strain evidence="2 3">ALL</strain>
    </source>
</reference>
<keyword evidence="3" id="KW-1185">Reference proteome</keyword>
<protein>
    <recommendedName>
        <fullName evidence="4">UPAR/Ly6 domain-containing protein</fullName>
    </recommendedName>
</protein>
<organism evidence="2 3">
    <name type="scientific">Steinernema carpocapsae</name>
    <name type="common">Entomopathogenic nematode</name>
    <dbReference type="NCBI Taxonomy" id="34508"/>
    <lineage>
        <taxon>Eukaryota</taxon>
        <taxon>Metazoa</taxon>
        <taxon>Ecdysozoa</taxon>
        <taxon>Nematoda</taxon>
        <taxon>Chromadorea</taxon>
        <taxon>Rhabditida</taxon>
        <taxon>Tylenchina</taxon>
        <taxon>Panagrolaimomorpha</taxon>
        <taxon>Strongyloidoidea</taxon>
        <taxon>Steinernematidae</taxon>
        <taxon>Steinernema</taxon>
    </lineage>
</organism>
<dbReference type="Gene3D" id="2.10.60.10">
    <property type="entry name" value="CD59"/>
    <property type="match status" value="1"/>
</dbReference>
<evidence type="ECO:0000313" key="3">
    <source>
        <dbReference type="Proteomes" id="UP000298663"/>
    </source>
</evidence>
<proteinExistence type="predicted"/>
<dbReference type="AlphaFoldDB" id="A0A4U5PGR9"/>